<accession>A0A1B9F5W9</accession>
<dbReference type="Proteomes" id="UP000093080">
    <property type="component" value="Unassembled WGS sequence"/>
</dbReference>
<sequence>MAGTISEEGGLNEEEIVYEKHNRAPFNCYLPFLDLDSNLSIHGQGPTTPAA</sequence>
<name>A0A1B9F5W9_9BACT</name>
<protein>
    <submittedName>
        <fullName evidence="1">Uncharacterized protein</fullName>
    </submittedName>
</protein>
<keyword evidence="2" id="KW-1185">Reference proteome</keyword>
<evidence type="ECO:0000313" key="2">
    <source>
        <dbReference type="Proteomes" id="UP000093080"/>
    </source>
</evidence>
<organism evidence="1 2">
    <name type="scientific">Dissulfuribacter thermophilus</name>
    <dbReference type="NCBI Taxonomy" id="1156395"/>
    <lineage>
        <taxon>Bacteria</taxon>
        <taxon>Pseudomonadati</taxon>
        <taxon>Thermodesulfobacteriota</taxon>
        <taxon>Dissulfuribacteria</taxon>
        <taxon>Dissulfuribacterales</taxon>
        <taxon>Dissulfuribacteraceae</taxon>
        <taxon>Dissulfuribacter</taxon>
    </lineage>
</organism>
<dbReference type="STRING" id="1156395.DBT_1076"/>
<dbReference type="AlphaFoldDB" id="A0A1B9F5W9"/>
<gene>
    <name evidence="1" type="ORF">DBT_1076</name>
</gene>
<comment type="caution">
    <text evidence="1">The sequence shown here is derived from an EMBL/GenBank/DDBJ whole genome shotgun (WGS) entry which is preliminary data.</text>
</comment>
<proteinExistence type="predicted"/>
<dbReference type="EMBL" id="MAGO01000005">
    <property type="protein sequence ID" value="OCC15329.1"/>
    <property type="molecule type" value="Genomic_DNA"/>
</dbReference>
<evidence type="ECO:0000313" key="1">
    <source>
        <dbReference type="EMBL" id="OCC15329.1"/>
    </source>
</evidence>
<reference evidence="1 2" key="1">
    <citation type="submission" date="2016-06" db="EMBL/GenBank/DDBJ databases">
        <title>Respiratory ammonification of nitrate coupled to the oxidation of elemental sulfur in deep-sea autotrophic thermophilic bacteria.</title>
        <authorList>
            <person name="Slobodkina G.B."/>
            <person name="Mardanov A.V."/>
            <person name="Ravin N.V."/>
            <person name="Frolova A.A."/>
            <person name="Viryasiv M.B."/>
            <person name="Chernyh N.A."/>
            <person name="Bonch-Osmolovskaya E.A."/>
            <person name="Slobodkin A.I."/>
        </authorList>
    </citation>
    <scope>NUCLEOTIDE SEQUENCE [LARGE SCALE GENOMIC DNA]</scope>
    <source>
        <strain evidence="1 2">S69</strain>
    </source>
</reference>